<organism evidence="3 4">
    <name type="scientific">Rhodococcoides yunnanense</name>
    <dbReference type="NCBI Taxonomy" id="278209"/>
    <lineage>
        <taxon>Bacteria</taxon>
        <taxon>Bacillati</taxon>
        <taxon>Actinomycetota</taxon>
        <taxon>Actinomycetes</taxon>
        <taxon>Mycobacteriales</taxon>
        <taxon>Nocardiaceae</taxon>
        <taxon>Rhodococcoides</taxon>
    </lineage>
</organism>
<name>A0ABU4BFP6_9NOCA</name>
<keyword evidence="4" id="KW-1185">Reference proteome</keyword>
<sequence length="483" mass="49139">MSDLLNRDTRRAAARTARVGTGPTPDQSRMLAAVAFKTSGLVVVIATTLVLLTLVSVNSDLTGTLGAIAGTWFAVHLVPLTIGGTSLGVAPLLPTLIIGWSVARTVHRAVDPDTERRMVRWVFAASMAGPLAVTAIALAVAGDASTVIGLSSPNALAAFSWVAGVHAAASGTGLILARWDSQVLRRGLPEWVRALVAPFVRALSILVAGGAAVVLLALLASWETVGALVEGGRDVVGMLGLTVLSVLYLPNVLIGALAVATGSTAGFGDASVSLFATSGGPLPPLPILAVLPEGPAQTIWVVMLAVPIGAGLLLGRDCAIRSADIQVAVSSVWVVAAAAGVVAALFGYAAGGSLGTFGTVEVTVWSFGLSTFAWLAVAGTISAAIVVWRRAEPEHEPDEPTPVVVPAAEVAIEAAPAERKADDHVEEVVEAEVVDELPAEPAQEPTAEPAVDADTDEPLDAEIVAPPGDKDDASSSTEDGPAR</sequence>
<feature type="transmembrane region" description="Helical" evidence="2">
    <location>
        <begin position="77"/>
        <end position="100"/>
    </location>
</feature>
<feature type="transmembrane region" description="Helical" evidence="2">
    <location>
        <begin position="272"/>
        <end position="291"/>
    </location>
</feature>
<protein>
    <submittedName>
        <fullName evidence="3">DUF6350 family protein</fullName>
    </submittedName>
</protein>
<dbReference type="Proteomes" id="UP001185755">
    <property type="component" value="Unassembled WGS sequence"/>
</dbReference>
<feature type="transmembrane region" description="Helical" evidence="2">
    <location>
        <begin position="154"/>
        <end position="177"/>
    </location>
</feature>
<evidence type="ECO:0000256" key="1">
    <source>
        <dbReference type="SAM" id="MobiDB-lite"/>
    </source>
</evidence>
<dbReference type="InterPro" id="IPR045931">
    <property type="entry name" value="DUF6350"/>
</dbReference>
<feature type="compositionally biased region" description="Acidic residues" evidence="1">
    <location>
        <begin position="428"/>
        <end position="438"/>
    </location>
</feature>
<gene>
    <name evidence="3" type="ORF">R3P96_16880</name>
</gene>
<feature type="region of interest" description="Disordered" evidence="1">
    <location>
        <begin position="1"/>
        <end position="24"/>
    </location>
</feature>
<evidence type="ECO:0000313" key="3">
    <source>
        <dbReference type="EMBL" id="MDV6263013.1"/>
    </source>
</evidence>
<keyword evidence="2" id="KW-1133">Transmembrane helix</keyword>
<proteinExistence type="predicted"/>
<feature type="transmembrane region" description="Helical" evidence="2">
    <location>
        <begin position="239"/>
        <end position="260"/>
    </location>
</feature>
<feature type="compositionally biased region" description="Basic and acidic residues" evidence="1">
    <location>
        <begin position="1"/>
        <end position="11"/>
    </location>
</feature>
<feature type="compositionally biased region" description="Polar residues" evidence="1">
    <location>
        <begin position="474"/>
        <end position="483"/>
    </location>
</feature>
<comment type="caution">
    <text evidence="3">The sequence shown here is derived from an EMBL/GenBank/DDBJ whole genome shotgun (WGS) entry which is preliminary data.</text>
</comment>
<evidence type="ECO:0000256" key="2">
    <source>
        <dbReference type="SAM" id="Phobius"/>
    </source>
</evidence>
<feature type="transmembrane region" description="Helical" evidence="2">
    <location>
        <begin position="362"/>
        <end position="388"/>
    </location>
</feature>
<accession>A0ABU4BFP6</accession>
<feature type="transmembrane region" description="Helical" evidence="2">
    <location>
        <begin position="198"/>
        <end position="219"/>
    </location>
</feature>
<dbReference type="RefSeq" id="WP_317565277.1">
    <property type="nucleotide sequence ID" value="NZ_JAWLJX010000005.1"/>
</dbReference>
<dbReference type="EMBL" id="JAWLJX010000005">
    <property type="protein sequence ID" value="MDV6263013.1"/>
    <property type="molecule type" value="Genomic_DNA"/>
</dbReference>
<feature type="transmembrane region" description="Helical" evidence="2">
    <location>
        <begin position="297"/>
        <end position="315"/>
    </location>
</feature>
<reference evidence="3 4" key="1">
    <citation type="submission" date="2023-10" db="EMBL/GenBank/DDBJ databases">
        <title>Development of a sustainable strategy for remediation of hydrocarbon-contaminated territories based on the waste exchange concept.</title>
        <authorList>
            <person name="Krivoruchko A."/>
        </authorList>
    </citation>
    <scope>NUCLEOTIDE SEQUENCE [LARGE SCALE GENOMIC DNA]</scope>
    <source>
        <strain evidence="3 4">IEGM 1323</strain>
    </source>
</reference>
<feature type="transmembrane region" description="Helical" evidence="2">
    <location>
        <begin position="34"/>
        <end position="57"/>
    </location>
</feature>
<dbReference type="Pfam" id="PF19877">
    <property type="entry name" value="DUF6350"/>
    <property type="match status" value="1"/>
</dbReference>
<feature type="transmembrane region" description="Helical" evidence="2">
    <location>
        <begin position="327"/>
        <end position="350"/>
    </location>
</feature>
<feature type="compositionally biased region" description="Acidic residues" evidence="1">
    <location>
        <begin position="451"/>
        <end position="460"/>
    </location>
</feature>
<keyword evidence="2" id="KW-0812">Transmembrane</keyword>
<feature type="compositionally biased region" description="Basic and acidic residues" evidence="1">
    <location>
        <begin position="416"/>
        <end position="427"/>
    </location>
</feature>
<evidence type="ECO:0000313" key="4">
    <source>
        <dbReference type="Proteomes" id="UP001185755"/>
    </source>
</evidence>
<feature type="transmembrane region" description="Helical" evidence="2">
    <location>
        <begin position="121"/>
        <end position="142"/>
    </location>
</feature>
<feature type="compositionally biased region" description="Low complexity" evidence="1">
    <location>
        <begin position="439"/>
        <end position="450"/>
    </location>
</feature>
<keyword evidence="2" id="KW-0472">Membrane</keyword>
<feature type="region of interest" description="Disordered" evidence="1">
    <location>
        <begin position="416"/>
        <end position="483"/>
    </location>
</feature>